<accession>A0A6P7Z949</accession>
<feature type="domain" description="HORMA" evidence="7">
    <location>
        <begin position="29"/>
        <end position="232"/>
    </location>
</feature>
<dbReference type="InterPro" id="IPR036570">
    <property type="entry name" value="HORMA_dom_sf"/>
</dbReference>
<dbReference type="RefSeq" id="XP_030074078.1">
    <property type="nucleotide sequence ID" value="XM_030218218.1"/>
</dbReference>
<protein>
    <submittedName>
        <fullName evidence="9">HORMA domain-containing protein 2</fullName>
    </submittedName>
</protein>
<evidence type="ECO:0000256" key="4">
    <source>
        <dbReference type="ARBA" id="ARBA00023242"/>
    </source>
</evidence>
<dbReference type="OrthoDB" id="1928087at2759"/>
<keyword evidence="3" id="KW-0158">Chromosome</keyword>
<evidence type="ECO:0000256" key="6">
    <source>
        <dbReference type="SAM" id="MobiDB-lite"/>
    </source>
</evidence>
<name>A0A6P7Z949_9AMPH</name>
<dbReference type="InterPro" id="IPR051294">
    <property type="entry name" value="HORMA_MeioticProgression"/>
</dbReference>
<dbReference type="GO" id="GO:0005694">
    <property type="term" value="C:chromosome"/>
    <property type="evidence" value="ECO:0007669"/>
    <property type="project" value="UniProtKB-SubCell"/>
</dbReference>
<dbReference type="PROSITE" id="PS50815">
    <property type="entry name" value="HORMA"/>
    <property type="match status" value="1"/>
</dbReference>
<organism evidence="8 9">
    <name type="scientific">Microcaecilia unicolor</name>
    <dbReference type="NCBI Taxonomy" id="1415580"/>
    <lineage>
        <taxon>Eukaryota</taxon>
        <taxon>Metazoa</taxon>
        <taxon>Chordata</taxon>
        <taxon>Craniata</taxon>
        <taxon>Vertebrata</taxon>
        <taxon>Euteleostomi</taxon>
        <taxon>Amphibia</taxon>
        <taxon>Gymnophiona</taxon>
        <taxon>Siphonopidae</taxon>
        <taxon>Microcaecilia</taxon>
    </lineage>
</organism>
<gene>
    <name evidence="9" type="primary">HORMAD2</name>
</gene>
<feature type="compositionally biased region" description="Polar residues" evidence="6">
    <location>
        <begin position="284"/>
        <end position="299"/>
    </location>
</feature>
<dbReference type="GO" id="GO:0051321">
    <property type="term" value="P:meiotic cell cycle"/>
    <property type="evidence" value="ECO:0007669"/>
    <property type="project" value="UniProtKB-KW"/>
</dbReference>
<evidence type="ECO:0000313" key="9">
    <source>
        <dbReference type="RefSeq" id="XP_030074078.1"/>
    </source>
</evidence>
<dbReference type="InParanoid" id="A0A6P7Z949"/>
<sequence length="358" mass="40942">MATAQRFHPVEKQKKSKVVFFPDTVTSEQESLGLVKRLLAISVSCITYLRGLFPESSYGTRYLDQLCLKILKEDKSCCGSHQVVKWIQGSFDALENKYLRMAVLEFYTNPKDLESVTELYQFKFRYTKEGPNMDFVSSNKINFESGERSKEIKSSILMIRKLYMLMQYLEPLPNDVTLTMKLFYYNDVTPADYQPPGFKDDNNPVSLVFEGDPVNLKVGSVSTGYHTMKVKVTTEIQRMTEMANRLVNQNSTEISHQGLDCDEEEEENAASMDKSSLPIKNHQTKSNMNEGGNENKESASILQQTDYETTRLEKETKQFNIAVVHQTLDFTCSQDESVTLWKRRKVSEPVNPLTANGN</sequence>
<reference evidence="9" key="2">
    <citation type="submission" date="2025-08" db="UniProtKB">
        <authorList>
            <consortium name="RefSeq"/>
        </authorList>
    </citation>
    <scope>IDENTIFICATION</scope>
</reference>
<evidence type="ECO:0000256" key="1">
    <source>
        <dbReference type="ARBA" id="ARBA00004123"/>
    </source>
</evidence>
<dbReference type="PANTHER" id="PTHR48225:SF6">
    <property type="entry name" value="HORMA DOMAIN-CONTAINING PROTEIN 2"/>
    <property type="match status" value="1"/>
</dbReference>
<evidence type="ECO:0000256" key="2">
    <source>
        <dbReference type="ARBA" id="ARBA00004286"/>
    </source>
</evidence>
<dbReference type="FunCoup" id="A0A6P7Z949">
    <property type="interactions" value="412"/>
</dbReference>
<evidence type="ECO:0000256" key="5">
    <source>
        <dbReference type="ARBA" id="ARBA00023254"/>
    </source>
</evidence>
<dbReference type="GO" id="GO:0005634">
    <property type="term" value="C:nucleus"/>
    <property type="evidence" value="ECO:0007669"/>
    <property type="project" value="UniProtKB-SubCell"/>
</dbReference>
<dbReference type="AlphaFoldDB" id="A0A6P7Z949"/>
<dbReference type="PANTHER" id="PTHR48225">
    <property type="entry name" value="HORMA DOMAIN-CONTAINING PROTEIN 1"/>
    <property type="match status" value="1"/>
</dbReference>
<keyword evidence="4" id="KW-0539">Nucleus</keyword>
<dbReference type="GeneID" id="115479902"/>
<keyword evidence="8" id="KW-1185">Reference proteome</keyword>
<keyword evidence="5" id="KW-0469">Meiosis</keyword>
<evidence type="ECO:0000256" key="3">
    <source>
        <dbReference type="ARBA" id="ARBA00022454"/>
    </source>
</evidence>
<dbReference type="CTD" id="150280"/>
<reference evidence="8" key="1">
    <citation type="submission" date="2024-06" db="UniProtKB">
        <authorList>
            <consortium name="RefSeq"/>
        </authorList>
    </citation>
    <scope>NUCLEOTIDE SEQUENCE [LARGE SCALE GENOMIC DNA]</scope>
</reference>
<evidence type="ECO:0000313" key="8">
    <source>
        <dbReference type="Proteomes" id="UP000515156"/>
    </source>
</evidence>
<dbReference type="KEGG" id="muo:115479902"/>
<evidence type="ECO:0000259" key="7">
    <source>
        <dbReference type="PROSITE" id="PS50815"/>
    </source>
</evidence>
<dbReference type="InterPro" id="IPR003511">
    <property type="entry name" value="HORMA_dom"/>
</dbReference>
<dbReference type="SUPFAM" id="SSF56019">
    <property type="entry name" value="The spindle assembly checkpoint protein mad2"/>
    <property type="match status" value="1"/>
</dbReference>
<dbReference type="Proteomes" id="UP000515156">
    <property type="component" value="Chromosome 11"/>
</dbReference>
<dbReference type="Pfam" id="PF02301">
    <property type="entry name" value="HORMA"/>
    <property type="match status" value="1"/>
</dbReference>
<dbReference type="Gene3D" id="3.30.900.10">
    <property type="entry name" value="HORMA domain"/>
    <property type="match status" value="1"/>
</dbReference>
<comment type="subcellular location">
    <subcellularLocation>
        <location evidence="2">Chromosome</location>
    </subcellularLocation>
    <subcellularLocation>
        <location evidence="1">Nucleus</location>
    </subcellularLocation>
</comment>
<feature type="region of interest" description="Disordered" evidence="6">
    <location>
        <begin position="253"/>
        <end position="299"/>
    </location>
</feature>
<proteinExistence type="predicted"/>